<protein>
    <submittedName>
        <fullName evidence="2">Uncharacterized protein</fullName>
    </submittedName>
</protein>
<evidence type="ECO:0000256" key="1">
    <source>
        <dbReference type="SAM" id="Phobius"/>
    </source>
</evidence>
<proteinExistence type="predicted"/>
<dbReference type="Proteomes" id="UP000634529">
    <property type="component" value="Unassembled WGS sequence"/>
</dbReference>
<organism evidence="2 3">
    <name type="scientific">Paenibacillus arenosi</name>
    <dbReference type="NCBI Taxonomy" id="2774142"/>
    <lineage>
        <taxon>Bacteria</taxon>
        <taxon>Bacillati</taxon>
        <taxon>Bacillota</taxon>
        <taxon>Bacilli</taxon>
        <taxon>Bacillales</taxon>
        <taxon>Paenibacillaceae</taxon>
        <taxon>Paenibacillus</taxon>
    </lineage>
</organism>
<keyword evidence="1" id="KW-0812">Transmembrane</keyword>
<feature type="transmembrane region" description="Helical" evidence="1">
    <location>
        <begin position="5"/>
        <end position="23"/>
    </location>
</feature>
<evidence type="ECO:0000313" key="2">
    <source>
        <dbReference type="EMBL" id="MBD8499490.1"/>
    </source>
</evidence>
<keyword evidence="3" id="KW-1185">Reference proteome</keyword>
<reference evidence="2 3" key="1">
    <citation type="submission" date="2020-09" db="EMBL/GenBank/DDBJ databases">
        <title>Paenibacillus sp. CAU 1523 isolated from sand of Haeundae Beach.</title>
        <authorList>
            <person name="Kim W."/>
        </authorList>
    </citation>
    <scope>NUCLEOTIDE SEQUENCE [LARGE SCALE GENOMIC DNA]</scope>
    <source>
        <strain evidence="2 3">CAU 1523</strain>
    </source>
</reference>
<name>A0ABR9B224_9BACL</name>
<sequence>MKLKVLEIVISMVLGFFTGILLSPEGIDIAASGLYILLGCILWMLLFIFLHLPSKQRD</sequence>
<accession>A0ABR9B224</accession>
<dbReference type="EMBL" id="JACYTN010000011">
    <property type="protein sequence ID" value="MBD8499490.1"/>
    <property type="molecule type" value="Genomic_DNA"/>
</dbReference>
<comment type="caution">
    <text evidence="2">The sequence shown here is derived from an EMBL/GenBank/DDBJ whole genome shotgun (WGS) entry which is preliminary data.</text>
</comment>
<dbReference type="RefSeq" id="WP_192025816.1">
    <property type="nucleotide sequence ID" value="NZ_JACYTN010000011.1"/>
</dbReference>
<feature type="transmembrane region" description="Helical" evidence="1">
    <location>
        <begin position="29"/>
        <end position="52"/>
    </location>
</feature>
<evidence type="ECO:0000313" key="3">
    <source>
        <dbReference type="Proteomes" id="UP000634529"/>
    </source>
</evidence>
<gene>
    <name evidence="2" type="ORF">IFO66_14430</name>
</gene>
<keyword evidence="1" id="KW-1133">Transmembrane helix</keyword>
<keyword evidence="1" id="KW-0472">Membrane</keyword>